<evidence type="ECO:0000313" key="3">
    <source>
        <dbReference type="Proteomes" id="UP001183390"/>
    </source>
</evidence>
<dbReference type="InterPro" id="IPR000073">
    <property type="entry name" value="AB_hydrolase_1"/>
</dbReference>
<evidence type="ECO:0000259" key="1">
    <source>
        <dbReference type="Pfam" id="PF00561"/>
    </source>
</evidence>
<keyword evidence="3" id="KW-1185">Reference proteome</keyword>
<proteinExistence type="predicted"/>
<dbReference type="RefSeq" id="WP_311511928.1">
    <property type="nucleotide sequence ID" value="NZ_JAVREP010000007.1"/>
</dbReference>
<gene>
    <name evidence="2" type="ORF">RM479_12695</name>
</gene>
<dbReference type="Pfam" id="PF00561">
    <property type="entry name" value="Abhydrolase_1"/>
    <property type="match status" value="1"/>
</dbReference>
<comment type="caution">
    <text evidence="2">The sequence shown here is derived from an EMBL/GenBank/DDBJ whole genome shotgun (WGS) entry which is preliminary data.</text>
</comment>
<protein>
    <submittedName>
        <fullName evidence="2">Alpha/beta hydrolase</fullName>
    </submittedName>
</protein>
<reference evidence="3" key="1">
    <citation type="submission" date="2023-07" db="EMBL/GenBank/DDBJ databases">
        <title>30 novel species of actinomycetes from the DSMZ collection.</title>
        <authorList>
            <person name="Nouioui I."/>
        </authorList>
    </citation>
    <scope>NUCLEOTIDE SEQUENCE [LARGE SCALE GENOMIC DNA]</scope>
    <source>
        <strain evidence="3">DSM 44743</strain>
    </source>
</reference>
<keyword evidence="2" id="KW-0378">Hydrolase</keyword>
<sequence>MAWPPEPETPAEVRWTHIRGGPSTLRAGIVGTVEPGGDRPLVVATMGYRACVDDFEMQRFRLLSEALEWDIVVLDTPGYGYSQVRLDRRQRGALYRGDFRPLVEDMAEALTSLVPGLDRRAVSVLGYSLGACSAAALAGLLVERGDVAALDRMILVEPVAAHRWTLPALGLARLAESRAEEHYLDLNHRFGWAVPPTDRRSGPQSVLPRPASADLRAMIHGLSRGLLPRDLIALVRAVPGLRIETVVGESSAMVPAEGRDRLCRLLARAGGDHRVHGIAGAHHALWQSIEHVGVLARRLADIDQGTLPDDRSAEV</sequence>
<dbReference type="GO" id="GO:0016787">
    <property type="term" value="F:hydrolase activity"/>
    <property type="evidence" value="ECO:0007669"/>
    <property type="project" value="UniProtKB-KW"/>
</dbReference>
<evidence type="ECO:0000313" key="2">
    <source>
        <dbReference type="EMBL" id="MDT0329271.1"/>
    </source>
</evidence>
<dbReference type="InterPro" id="IPR029058">
    <property type="entry name" value="AB_hydrolase_fold"/>
</dbReference>
<dbReference type="Gene3D" id="3.40.50.1820">
    <property type="entry name" value="alpha/beta hydrolase"/>
    <property type="match status" value="1"/>
</dbReference>
<feature type="domain" description="AB hydrolase-1" evidence="1">
    <location>
        <begin position="62"/>
        <end position="158"/>
    </location>
</feature>
<name>A0ABU2MBE4_9ACTN</name>
<organism evidence="2 3">
    <name type="scientific">Nocardiopsis lambiniae</name>
    <dbReference type="NCBI Taxonomy" id="3075539"/>
    <lineage>
        <taxon>Bacteria</taxon>
        <taxon>Bacillati</taxon>
        <taxon>Actinomycetota</taxon>
        <taxon>Actinomycetes</taxon>
        <taxon>Streptosporangiales</taxon>
        <taxon>Nocardiopsidaceae</taxon>
        <taxon>Nocardiopsis</taxon>
    </lineage>
</organism>
<accession>A0ABU2MBE4</accession>
<dbReference type="Proteomes" id="UP001183390">
    <property type="component" value="Unassembled WGS sequence"/>
</dbReference>
<dbReference type="EMBL" id="JAVREP010000007">
    <property type="protein sequence ID" value="MDT0329271.1"/>
    <property type="molecule type" value="Genomic_DNA"/>
</dbReference>
<dbReference type="SUPFAM" id="SSF53474">
    <property type="entry name" value="alpha/beta-Hydrolases"/>
    <property type="match status" value="1"/>
</dbReference>